<evidence type="ECO:0000313" key="8">
    <source>
        <dbReference type="EMBL" id="KAK3049459.1"/>
    </source>
</evidence>
<keyword evidence="4 7" id="KW-1133">Transmembrane helix</keyword>
<evidence type="ECO:0000256" key="6">
    <source>
        <dbReference type="SAM" id="MobiDB-lite"/>
    </source>
</evidence>
<feature type="region of interest" description="Disordered" evidence="6">
    <location>
        <begin position="1"/>
        <end position="40"/>
    </location>
</feature>
<dbReference type="EMBL" id="JAWDJX010000040">
    <property type="protein sequence ID" value="KAK3049459.1"/>
    <property type="molecule type" value="Genomic_DNA"/>
</dbReference>
<evidence type="ECO:0000256" key="1">
    <source>
        <dbReference type="ARBA" id="ARBA00004141"/>
    </source>
</evidence>
<feature type="transmembrane region" description="Helical" evidence="7">
    <location>
        <begin position="61"/>
        <end position="81"/>
    </location>
</feature>
<dbReference type="AlphaFoldDB" id="A0AAJ0G9E2"/>
<feature type="transmembrane region" description="Helical" evidence="7">
    <location>
        <begin position="93"/>
        <end position="112"/>
    </location>
</feature>
<organism evidence="8 9">
    <name type="scientific">Extremus antarcticus</name>
    <dbReference type="NCBI Taxonomy" id="702011"/>
    <lineage>
        <taxon>Eukaryota</taxon>
        <taxon>Fungi</taxon>
        <taxon>Dikarya</taxon>
        <taxon>Ascomycota</taxon>
        <taxon>Pezizomycotina</taxon>
        <taxon>Dothideomycetes</taxon>
        <taxon>Dothideomycetidae</taxon>
        <taxon>Mycosphaerellales</taxon>
        <taxon>Extremaceae</taxon>
        <taxon>Extremus</taxon>
    </lineage>
</organism>
<keyword evidence="5 7" id="KW-0472">Membrane</keyword>
<reference evidence="8" key="1">
    <citation type="submission" date="2023-04" db="EMBL/GenBank/DDBJ databases">
        <title>Black Yeasts Isolated from many extreme environments.</title>
        <authorList>
            <person name="Coleine C."/>
            <person name="Stajich J.E."/>
            <person name="Selbmann L."/>
        </authorList>
    </citation>
    <scope>NUCLEOTIDE SEQUENCE</scope>
    <source>
        <strain evidence="8">CCFEE 5312</strain>
    </source>
</reference>
<dbReference type="GO" id="GO:0022857">
    <property type="term" value="F:transmembrane transporter activity"/>
    <property type="evidence" value="ECO:0007669"/>
    <property type="project" value="UniProtKB-ARBA"/>
</dbReference>
<protein>
    <submittedName>
        <fullName evidence="8">Uncharacterized protein</fullName>
    </submittedName>
</protein>
<proteinExistence type="predicted"/>
<evidence type="ECO:0000313" key="9">
    <source>
        <dbReference type="Proteomes" id="UP001271007"/>
    </source>
</evidence>
<comment type="caution">
    <text evidence="8">The sequence shown here is derived from an EMBL/GenBank/DDBJ whole genome shotgun (WGS) entry which is preliminary data.</text>
</comment>
<keyword evidence="3 7" id="KW-0812">Transmembrane</keyword>
<sequence length="125" mass="13897">MAERKLPQVSMAEMLKEEERDQQVGPGDDEPLDPSLSTGQDRFQMSRMGKQQVFVRHFRPMATFSFNAMATCVWEFGIFSVHQGLVDGGRAGLFWSTVVHAICFIPVILSMAEMESIAPTAGGEK</sequence>
<accession>A0AAJ0G9E2</accession>
<gene>
    <name evidence="8" type="ORF">LTR09_009378</name>
</gene>
<evidence type="ECO:0000256" key="5">
    <source>
        <dbReference type="ARBA" id="ARBA00023136"/>
    </source>
</evidence>
<name>A0AAJ0G9E2_9PEZI</name>
<evidence type="ECO:0000256" key="4">
    <source>
        <dbReference type="ARBA" id="ARBA00022989"/>
    </source>
</evidence>
<keyword evidence="2" id="KW-0813">Transport</keyword>
<dbReference type="GO" id="GO:0016020">
    <property type="term" value="C:membrane"/>
    <property type="evidence" value="ECO:0007669"/>
    <property type="project" value="UniProtKB-SubCell"/>
</dbReference>
<dbReference type="PANTHER" id="PTHR45649:SF14">
    <property type="entry name" value="GABA PERMEASE"/>
    <property type="match status" value="1"/>
</dbReference>
<evidence type="ECO:0000256" key="2">
    <source>
        <dbReference type="ARBA" id="ARBA00022448"/>
    </source>
</evidence>
<evidence type="ECO:0000256" key="7">
    <source>
        <dbReference type="SAM" id="Phobius"/>
    </source>
</evidence>
<keyword evidence="9" id="KW-1185">Reference proteome</keyword>
<comment type="subcellular location">
    <subcellularLocation>
        <location evidence="1">Membrane</location>
        <topology evidence="1">Multi-pass membrane protein</topology>
    </subcellularLocation>
</comment>
<dbReference type="PANTHER" id="PTHR45649">
    <property type="entry name" value="AMINO-ACID PERMEASE BAT1"/>
    <property type="match status" value="1"/>
</dbReference>
<evidence type="ECO:0000256" key="3">
    <source>
        <dbReference type="ARBA" id="ARBA00022692"/>
    </source>
</evidence>
<dbReference type="Proteomes" id="UP001271007">
    <property type="component" value="Unassembled WGS sequence"/>
</dbReference>